<name>A0ABD2XEV0_9HYME</name>
<organism evidence="2 3">
    <name type="scientific">Trichogramma kaykai</name>
    <dbReference type="NCBI Taxonomy" id="54128"/>
    <lineage>
        <taxon>Eukaryota</taxon>
        <taxon>Metazoa</taxon>
        <taxon>Ecdysozoa</taxon>
        <taxon>Arthropoda</taxon>
        <taxon>Hexapoda</taxon>
        <taxon>Insecta</taxon>
        <taxon>Pterygota</taxon>
        <taxon>Neoptera</taxon>
        <taxon>Endopterygota</taxon>
        <taxon>Hymenoptera</taxon>
        <taxon>Apocrita</taxon>
        <taxon>Proctotrupomorpha</taxon>
        <taxon>Chalcidoidea</taxon>
        <taxon>Trichogrammatidae</taxon>
        <taxon>Trichogramma</taxon>
    </lineage>
</organism>
<feature type="region of interest" description="Disordered" evidence="1">
    <location>
        <begin position="84"/>
        <end position="133"/>
    </location>
</feature>
<gene>
    <name evidence="2" type="ORF">TKK_003541</name>
</gene>
<dbReference type="EMBL" id="JBJJXI010000029">
    <property type="protein sequence ID" value="KAL3403593.1"/>
    <property type="molecule type" value="Genomic_DNA"/>
</dbReference>
<keyword evidence="3" id="KW-1185">Reference proteome</keyword>
<evidence type="ECO:0000313" key="3">
    <source>
        <dbReference type="Proteomes" id="UP001627154"/>
    </source>
</evidence>
<dbReference type="Proteomes" id="UP001627154">
    <property type="component" value="Unassembled WGS sequence"/>
</dbReference>
<dbReference type="AlphaFoldDB" id="A0ABD2XEV0"/>
<comment type="caution">
    <text evidence="2">The sequence shown here is derived from an EMBL/GenBank/DDBJ whole genome shotgun (WGS) entry which is preliminary data.</text>
</comment>
<sequence length="133" mass="15715">MTQQGKRCRLVPTTIATCVKWLRHKEEQDGVNPFLRPFRPDYVNDYEYRSRKNSKITSYIQPRKSSNLYHITFDNIFNASEVGGPLVNKMTNDKTPEEKDHEMEMEWSGNNNKRKNNDSIELQYEKFAQLPTP</sequence>
<reference evidence="2 3" key="1">
    <citation type="journal article" date="2024" name="bioRxiv">
        <title>A reference genome for Trichogramma kaykai: A tiny desert-dwelling parasitoid wasp with competing sex-ratio distorters.</title>
        <authorList>
            <person name="Culotta J."/>
            <person name="Lindsey A.R."/>
        </authorList>
    </citation>
    <scope>NUCLEOTIDE SEQUENCE [LARGE SCALE GENOMIC DNA]</scope>
    <source>
        <strain evidence="2 3">KSX58</strain>
    </source>
</reference>
<evidence type="ECO:0000256" key="1">
    <source>
        <dbReference type="SAM" id="MobiDB-lite"/>
    </source>
</evidence>
<protein>
    <submittedName>
        <fullName evidence="2">Uncharacterized protein</fullName>
    </submittedName>
</protein>
<proteinExistence type="predicted"/>
<accession>A0ABD2XEV0</accession>
<evidence type="ECO:0000313" key="2">
    <source>
        <dbReference type="EMBL" id="KAL3403593.1"/>
    </source>
</evidence>
<feature type="compositionally biased region" description="Basic and acidic residues" evidence="1">
    <location>
        <begin position="91"/>
        <end position="104"/>
    </location>
</feature>